<accession>Q0YSI4</accession>
<evidence type="ECO:0000313" key="2">
    <source>
        <dbReference type="Proteomes" id="UP000004162"/>
    </source>
</evidence>
<dbReference type="Proteomes" id="UP000004162">
    <property type="component" value="Unassembled WGS sequence"/>
</dbReference>
<dbReference type="OrthoDB" id="9815923at2"/>
<dbReference type="SUPFAM" id="SSF53448">
    <property type="entry name" value="Nucleotide-diphospho-sugar transferases"/>
    <property type="match status" value="1"/>
</dbReference>
<proteinExistence type="predicted"/>
<gene>
    <name evidence="1" type="ORF">CferDRAFT_1222</name>
</gene>
<dbReference type="Gene3D" id="3.90.550.10">
    <property type="entry name" value="Spore Coat Polysaccharide Biosynthesis Protein SpsA, Chain A"/>
    <property type="match status" value="1"/>
</dbReference>
<keyword evidence="2" id="KW-1185">Reference proteome</keyword>
<sequence length="289" mass="34096">MKISAFTFIKNGTIFGFPYTESIRSVLPIVDEFVVNVGVSDDDTLDRIRQINDPKIRIIQSHWNDRMKVGGYVYGQQKMIAQFNCTGDWAFYLEGDEIVHEEELTKIVDACRTHLDDERIEALTFDYYHFYGNANSYLDSPGWYRRAARIIRNSIRTTAPDGLFWHVLTDNNKVSRYPKSAHTGASIYHYGWVRSEEAMNRKSENVQKYWNKNHSRIDYGEIDQKIVREFRGSHPAVIRAWLPKEEGLFRANPGHILTRREKKHRFMLHLERWFGMELSKKHFDPVTRE</sequence>
<dbReference type="AlphaFoldDB" id="Q0YSI4"/>
<dbReference type="InterPro" id="IPR029044">
    <property type="entry name" value="Nucleotide-diphossugar_trans"/>
</dbReference>
<comment type="caution">
    <text evidence="1">The sequence shown here is derived from an EMBL/GenBank/DDBJ whole genome shotgun (WGS) entry which is preliminary data.</text>
</comment>
<protein>
    <recommendedName>
        <fullName evidence="3">Glycosyltransferase</fullName>
    </recommendedName>
</protein>
<reference evidence="1 2" key="2">
    <citation type="submission" date="2006-07" db="EMBL/GenBank/DDBJ databases">
        <title>Sequencing of the draft genome and assembly of Chlorobium ferroxidans DSM 13031.</title>
        <authorList>
            <consortium name="US DOE Joint Genome Institute (JGI-PGF)"/>
            <person name="Copeland A."/>
            <person name="Lucas S."/>
            <person name="Lapidus A."/>
            <person name="Barry K."/>
            <person name="Glavina del Rio T."/>
            <person name="Dalin E."/>
            <person name="Tice H."/>
            <person name="Bruce D."/>
            <person name="Pitluck S."/>
            <person name="Richardson P."/>
        </authorList>
    </citation>
    <scope>NUCLEOTIDE SEQUENCE [LARGE SCALE GENOMIC DNA]</scope>
    <source>
        <strain evidence="1 2">DSM 13031</strain>
    </source>
</reference>
<organism evidence="1 2">
    <name type="scientific">Chlorobium ferrooxidans DSM 13031</name>
    <dbReference type="NCBI Taxonomy" id="377431"/>
    <lineage>
        <taxon>Bacteria</taxon>
        <taxon>Pseudomonadati</taxon>
        <taxon>Chlorobiota</taxon>
        <taxon>Chlorobiia</taxon>
        <taxon>Chlorobiales</taxon>
        <taxon>Chlorobiaceae</taxon>
        <taxon>Chlorobium/Pelodictyon group</taxon>
        <taxon>Chlorobium</taxon>
    </lineage>
</organism>
<dbReference type="RefSeq" id="WP_006366068.1">
    <property type="nucleotide sequence ID" value="NZ_AASE01000006.1"/>
</dbReference>
<evidence type="ECO:0000313" key="1">
    <source>
        <dbReference type="EMBL" id="EAT59215.1"/>
    </source>
</evidence>
<dbReference type="EMBL" id="AASE01000006">
    <property type="protein sequence ID" value="EAT59215.1"/>
    <property type="molecule type" value="Genomic_DNA"/>
</dbReference>
<name>Q0YSI4_9CHLB</name>
<reference evidence="1 2" key="1">
    <citation type="submission" date="2006-07" db="EMBL/GenBank/DDBJ databases">
        <title>Annotation of the draft genome assembly of Chlorobium ferroxidans DSM 13031.</title>
        <authorList>
            <consortium name="US DOE Joint Genome Institute (JGI-ORNL)"/>
            <person name="Larimer F."/>
            <person name="Land M."/>
            <person name="Hauser L."/>
        </authorList>
    </citation>
    <scope>NUCLEOTIDE SEQUENCE [LARGE SCALE GENOMIC DNA]</scope>
    <source>
        <strain evidence="1 2">DSM 13031</strain>
    </source>
</reference>
<evidence type="ECO:0008006" key="3">
    <source>
        <dbReference type="Google" id="ProtNLM"/>
    </source>
</evidence>